<protein>
    <submittedName>
        <fullName evidence="1">Molybdenum cofactor biosynthesis protein MoaE</fullName>
    </submittedName>
</protein>
<sequence>MADLTRIARIATDEVDLAGVLASVDDPGHGAVASFVGQVRDHDPEAGGRVVALRYTCHPDAPRLVVEIVERVLRDLDPQGEASVHAVHRVGDLEVGDLALVVAVGTAHRDLAFTICRALVEAVKHELPVWKQQFEADGTHAWSGLSC</sequence>
<dbReference type="Gene3D" id="3.90.1170.40">
    <property type="entry name" value="Molybdopterin biosynthesis MoaE subunit"/>
    <property type="match status" value="1"/>
</dbReference>
<organism evidence="1 2">
    <name type="scientific">Janibacter terrae</name>
    <dbReference type="NCBI Taxonomy" id="103817"/>
    <lineage>
        <taxon>Bacteria</taxon>
        <taxon>Bacillati</taxon>
        <taxon>Actinomycetota</taxon>
        <taxon>Actinomycetes</taxon>
        <taxon>Micrococcales</taxon>
        <taxon>Intrasporangiaceae</taxon>
        <taxon>Janibacter</taxon>
    </lineage>
</organism>
<dbReference type="RefSeq" id="WP_068322601.1">
    <property type="nucleotide sequence ID" value="NZ_CP104874.1"/>
</dbReference>
<dbReference type="Pfam" id="PF02391">
    <property type="entry name" value="MoaE"/>
    <property type="match status" value="1"/>
</dbReference>
<dbReference type="PANTHER" id="PTHR23404">
    <property type="entry name" value="MOLYBDOPTERIN SYNTHASE RELATED"/>
    <property type="match status" value="1"/>
</dbReference>
<dbReference type="Proteomes" id="UP001381003">
    <property type="component" value="Chromosome"/>
</dbReference>
<proteinExistence type="predicted"/>
<keyword evidence="2" id="KW-1185">Reference proteome</keyword>
<evidence type="ECO:0000313" key="1">
    <source>
        <dbReference type="EMBL" id="WWF04478.1"/>
    </source>
</evidence>
<dbReference type="SUPFAM" id="SSF54690">
    <property type="entry name" value="Molybdopterin synthase subunit MoaE"/>
    <property type="match status" value="1"/>
</dbReference>
<dbReference type="InterPro" id="IPR003448">
    <property type="entry name" value="Mopterin_biosynth_MoaE"/>
</dbReference>
<evidence type="ECO:0000313" key="2">
    <source>
        <dbReference type="Proteomes" id="UP001381003"/>
    </source>
</evidence>
<reference evidence="1 2" key="1">
    <citation type="submission" date="2022-09" db="EMBL/GenBank/DDBJ databases">
        <title>Complete genome sequence of Janibacter terrae strain COS04-44, PCL-degrading bacteria isolated from oil spilled coast.</title>
        <authorList>
            <person name="Park H."/>
            <person name="Kim J.Y."/>
            <person name="An S.H."/>
            <person name="Lee C.M."/>
            <person name="Weon H.-Y."/>
        </authorList>
    </citation>
    <scope>NUCLEOTIDE SEQUENCE [LARGE SCALE GENOMIC DNA]</scope>
    <source>
        <strain evidence="1 2">COS04-44</strain>
    </source>
</reference>
<dbReference type="EMBL" id="CP104874">
    <property type="protein sequence ID" value="WWF04478.1"/>
    <property type="molecule type" value="Genomic_DNA"/>
</dbReference>
<dbReference type="CDD" id="cd00756">
    <property type="entry name" value="MoaE"/>
    <property type="match status" value="1"/>
</dbReference>
<gene>
    <name evidence="1" type="ORF">N5P18_12370</name>
</gene>
<name>A0ABZ2FD77_9MICO</name>
<dbReference type="InterPro" id="IPR036563">
    <property type="entry name" value="MoaE_sf"/>
</dbReference>
<accession>A0ABZ2FD77</accession>